<evidence type="ECO:0000313" key="1">
    <source>
        <dbReference type="EMBL" id="CAK9165584.1"/>
    </source>
</evidence>
<gene>
    <name evidence="1" type="ORF">ILEXP_LOCUS34753</name>
</gene>
<protein>
    <submittedName>
        <fullName evidence="1">Uncharacterized protein</fullName>
    </submittedName>
</protein>
<accession>A0ABC8TF35</accession>
<reference evidence="1 2" key="1">
    <citation type="submission" date="2024-02" db="EMBL/GenBank/DDBJ databases">
        <authorList>
            <person name="Vignale AGUSTIN F."/>
            <person name="Sosa J E."/>
            <person name="Modenutti C."/>
        </authorList>
    </citation>
    <scope>NUCLEOTIDE SEQUENCE [LARGE SCALE GENOMIC DNA]</scope>
</reference>
<dbReference type="EMBL" id="CAUOFW020004414">
    <property type="protein sequence ID" value="CAK9165584.1"/>
    <property type="molecule type" value="Genomic_DNA"/>
</dbReference>
<organism evidence="1 2">
    <name type="scientific">Ilex paraguariensis</name>
    <name type="common">yerba mate</name>
    <dbReference type="NCBI Taxonomy" id="185542"/>
    <lineage>
        <taxon>Eukaryota</taxon>
        <taxon>Viridiplantae</taxon>
        <taxon>Streptophyta</taxon>
        <taxon>Embryophyta</taxon>
        <taxon>Tracheophyta</taxon>
        <taxon>Spermatophyta</taxon>
        <taxon>Magnoliopsida</taxon>
        <taxon>eudicotyledons</taxon>
        <taxon>Gunneridae</taxon>
        <taxon>Pentapetalae</taxon>
        <taxon>asterids</taxon>
        <taxon>campanulids</taxon>
        <taxon>Aquifoliales</taxon>
        <taxon>Aquifoliaceae</taxon>
        <taxon>Ilex</taxon>
    </lineage>
</organism>
<feature type="non-terminal residue" evidence="1">
    <location>
        <position position="1"/>
    </location>
</feature>
<dbReference type="AlphaFoldDB" id="A0ABC8TF35"/>
<name>A0ABC8TF35_9AQUA</name>
<keyword evidence="2" id="KW-1185">Reference proteome</keyword>
<proteinExistence type="predicted"/>
<dbReference type="Proteomes" id="UP001642360">
    <property type="component" value="Unassembled WGS sequence"/>
</dbReference>
<comment type="caution">
    <text evidence="1">The sequence shown here is derived from an EMBL/GenBank/DDBJ whole genome shotgun (WGS) entry which is preliminary data.</text>
</comment>
<sequence>MRGGHVMYRRGPVCILEMYNPHHFTRQHGFHQRLPSTPSHPSIISFDASFLYRPWLSLTRINSGAGFHVLNNCALIENQSSESENFKFKAQADGSGKGKSLPTVAKAPSRLRKWDTSKDCLNSQEQPVPKMLKVTTPVPRSANVRSVHPLNILESAEDIGSNRERISSAIVPVDNLGSIKQVIQERCQTRATEVEHNFACTWSEDGANHTTIKSPTGSIDPPCDALNDLSIFLV</sequence>
<evidence type="ECO:0000313" key="2">
    <source>
        <dbReference type="Proteomes" id="UP001642360"/>
    </source>
</evidence>